<proteinExistence type="predicted"/>
<comment type="caution">
    <text evidence="1">The sequence shown here is derived from an EMBL/GenBank/DDBJ whole genome shotgun (WGS) entry which is preliminary data.</text>
</comment>
<dbReference type="EMBL" id="LAZR01030982">
    <property type="protein sequence ID" value="KKL55047.1"/>
    <property type="molecule type" value="Genomic_DNA"/>
</dbReference>
<reference evidence="1" key="1">
    <citation type="journal article" date="2015" name="Nature">
        <title>Complex archaea that bridge the gap between prokaryotes and eukaryotes.</title>
        <authorList>
            <person name="Spang A."/>
            <person name="Saw J.H."/>
            <person name="Jorgensen S.L."/>
            <person name="Zaremba-Niedzwiedzka K."/>
            <person name="Martijn J."/>
            <person name="Lind A.E."/>
            <person name="van Eijk R."/>
            <person name="Schleper C."/>
            <person name="Guy L."/>
            <person name="Ettema T.J."/>
        </authorList>
    </citation>
    <scope>NUCLEOTIDE SEQUENCE</scope>
</reference>
<accession>A0A0F9FV69</accession>
<sequence length="152" mass="17194">MIILISEIDFPKAVSYNICKEISIFFSEHIKYKKCLYFNTSKDNIENLDIKLNQIGAKLGLITDRRLLVNKPEVSSVDGFAIGIGRNICFVSQLNGLDYLPLLKHELAHCYGVEHCSTPGCLMAKDVCNGKYCWKCGKCQRLPSSFCKKHNI</sequence>
<evidence type="ECO:0000313" key="1">
    <source>
        <dbReference type="EMBL" id="KKL55047.1"/>
    </source>
</evidence>
<gene>
    <name evidence="1" type="ORF">LCGC14_2259330</name>
</gene>
<dbReference type="SUPFAM" id="SSF55486">
    <property type="entry name" value="Metalloproteases ('zincins'), catalytic domain"/>
    <property type="match status" value="1"/>
</dbReference>
<organism evidence="1">
    <name type="scientific">marine sediment metagenome</name>
    <dbReference type="NCBI Taxonomy" id="412755"/>
    <lineage>
        <taxon>unclassified sequences</taxon>
        <taxon>metagenomes</taxon>
        <taxon>ecological metagenomes</taxon>
    </lineage>
</organism>
<protein>
    <submittedName>
        <fullName evidence="1">Uncharacterized protein</fullName>
    </submittedName>
</protein>
<dbReference type="AlphaFoldDB" id="A0A0F9FV69"/>
<name>A0A0F9FV69_9ZZZZ</name>